<evidence type="ECO:0000313" key="3">
    <source>
        <dbReference type="Proteomes" id="UP000572051"/>
    </source>
</evidence>
<evidence type="ECO:0000313" key="2">
    <source>
        <dbReference type="EMBL" id="NYJ34196.1"/>
    </source>
</evidence>
<protein>
    <submittedName>
        <fullName evidence="2">Uncharacterized protein</fullName>
    </submittedName>
</protein>
<evidence type="ECO:0000256" key="1">
    <source>
        <dbReference type="SAM" id="MobiDB-lite"/>
    </source>
</evidence>
<feature type="region of interest" description="Disordered" evidence="1">
    <location>
        <begin position="79"/>
        <end position="99"/>
    </location>
</feature>
<comment type="caution">
    <text evidence="2">The sequence shown here is derived from an EMBL/GenBank/DDBJ whole genome shotgun (WGS) entry which is preliminary data.</text>
</comment>
<dbReference type="Proteomes" id="UP000572051">
    <property type="component" value="Unassembled WGS sequence"/>
</dbReference>
<reference evidence="2 3" key="1">
    <citation type="submission" date="2020-07" db="EMBL/GenBank/DDBJ databases">
        <title>Sequencing the genomes of 1000 actinobacteria strains.</title>
        <authorList>
            <person name="Klenk H.-P."/>
        </authorList>
    </citation>
    <scope>NUCLEOTIDE SEQUENCE [LARGE SCALE GENOMIC DNA]</scope>
    <source>
        <strain evidence="2 3">DSM 44442</strain>
    </source>
</reference>
<proteinExistence type="predicted"/>
<gene>
    <name evidence="2" type="ORF">HNR10_002077</name>
</gene>
<sequence>MRAADTPDGSVTLSMSQAEATVLHELIAWAEFAEDLTSIEPDGPVEQKVLSDVQTTLAPLIPGLGTDRYQAEFDRAHAAIDPGPFRAPPPRGTEEDGAMDRRRALARALTAVIADEIEAQLGVRRPVDEMPELIADAILDAGLAGRPYPRP</sequence>
<dbReference type="RefSeq" id="WP_179822719.1">
    <property type="nucleotide sequence ID" value="NZ_JACCFS010000001.1"/>
</dbReference>
<organism evidence="2 3">
    <name type="scientific">Nocardiopsis aegyptia</name>
    <dbReference type="NCBI Taxonomy" id="220378"/>
    <lineage>
        <taxon>Bacteria</taxon>
        <taxon>Bacillati</taxon>
        <taxon>Actinomycetota</taxon>
        <taxon>Actinomycetes</taxon>
        <taxon>Streptosporangiales</taxon>
        <taxon>Nocardiopsidaceae</taxon>
        <taxon>Nocardiopsis</taxon>
    </lineage>
</organism>
<dbReference type="EMBL" id="JACCFS010000001">
    <property type="protein sequence ID" value="NYJ34196.1"/>
    <property type="molecule type" value="Genomic_DNA"/>
</dbReference>
<accession>A0A7Z0ELF9</accession>
<keyword evidence="3" id="KW-1185">Reference proteome</keyword>
<dbReference type="AlphaFoldDB" id="A0A7Z0ELF9"/>
<name>A0A7Z0ELF9_9ACTN</name>